<dbReference type="InterPro" id="IPR036291">
    <property type="entry name" value="NAD(P)-bd_dom_sf"/>
</dbReference>
<keyword evidence="2" id="KW-0554">One-carbon metabolism</keyword>
<evidence type="ECO:0000256" key="8">
    <source>
        <dbReference type="ARBA" id="ARBA00039631"/>
    </source>
</evidence>
<dbReference type="AlphaFoldDB" id="A0A063Y1C7"/>
<protein>
    <recommendedName>
        <fullName evidence="8">Dihydromonapterin reductase</fullName>
        <ecNumber evidence="1">1.5.1.3</ecNumber>
        <ecNumber evidence="7">1.5.1.50</ecNumber>
    </recommendedName>
    <alternativeName>
        <fullName evidence="9">Dihydrofolate reductase</fullName>
    </alternativeName>
</protein>
<name>A0A063Y1C7_9GAMM</name>
<dbReference type="GO" id="GO:0006730">
    <property type="term" value="P:one-carbon metabolic process"/>
    <property type="evidence" value="ECO:0007669"/>
    <property type="project" value="UniProtKB-KW"/>
</dbReference>
<dbReference type="EC" id="1.5.1.50" evidence="7"/>
<evidence type="ECO:0000256" key="11">
    <source>
        <dbReference type="ARBA" id="ARBA00049376"/>
    </source>
</evidence>
<reference evidence="12 13" key="1">
    <citation type="journal article" date="2005" name="Int. J. Syst. Evol. Microbiol.">
        <title>Nitrincola lacisaponensis gen. nov., sp. nov., a novel alkaliphilic bacterium isolated from an alkaline, saline lake.</title>
        <authorList>
            <person name="Dimitriu P.A."/>
            <person name="Shukla S.K."/>
            <person name="Conradt J."/>
            <person name="Marquez M.C."/>
            <person name="Ventosa A."/>
            <person name="Maglia A."/>
            <person name="Peyton B.M."/>
            <person name="Pinkart H.C."/>
            <person name="Mormile M.R."/>
        </authorList>
    </citation>
    <scope>NUCLEOTIDE SEQUENCE [LARGE SCALE GENOMIC DNA]</scope>
    <source>
        <strain evidence="12 13">4CA</strain>
    </source>
</reference>
<dbReference type="InterPro" id="IPR020904">
    <property type="entry name" value="Sc_DH/Rdtase_CS"/>
</dbReference>
<evidence type="ECO:0000256" key="5">
    <source>
        <dbReference type="ARBA" id="ARBA00037508"/>
    </source>
</evidence>
<dbReference type="PATRIC" id="fig|267850.7.peg.2551"/>
<dbReference type="NCBIfam" id="NF005066">
    <property type="entry name" value="PRK06483.1"/>
    <property type="match status" value="1"/>
</dbReference>
<gene>
    <name evidence="12" type="ORF">ADINL_2583</name>
</gene>
<dbReference type="SUPFAM" id="SSF51735">
    <property type="entry name" value="NAD(P)-binding Rossmann-fold domains"/>
    <property type="match status" value="1"/>
</dbReference>
<evidence type="ECO:0000313" key="13">
    <source>
        <dbReference type="Proteomes" id="UP000027318"/>
    </source>
</evidence>
<evidence type="ECO:0000256" key="4">
    <source>
        <dbReference type="ARBA" id="ARBA00023002"/>
    </source>
</evidence>
<evidence type="ECO:0000313" key="12">
    <source>
        <dbReference type="EMBL" id="KDE39454.1"/>
    </source>
</evidence>
<evidence type="ECO:0000256" key="3">
    <source>
        <dbReference type="ARBA" id="ARBA00022857"/>
    </source>
</evidence>
<dbReference type="EC" id="1.5.1.3" evidence="1"/>
<dbReference type="STRING" id="267850.ADINL_2583"/>
<dbReference type="GO" id="GO:0004146">
    <property type="term" value="F:dihydrofolate reductase activity"/>
    <property type="evidence" value="ECO:0007669"/>
    <property type="project" value="UniProtKB-EC"/>
</dbReference>
<evidence type="ECO:0000256" key="1">
    <source>
        <dbReference type="ARBA" id="ARBA00012856"/>
    </source>
</evidence>
<dbReference type="PANTHER" id="PTHR43639">
    <property type="entry name" value="OXIDOREDUCTASE, SHORT-CHAIN DEHYDROGENASE/REDUCTASE FAMILY (AFU_ORTHOLOGUE AFUA_5G02870)"/>
    <property type="match status" value="1"/>
</dbReference>
<dbReference type="EMBL" id="JMSZ01000032">
    <property type="protein sequence ID" value="KDE39454.1"/>
    <property type="molecule type" value="Genomic_DNA"/>
</dbReference>
<keyword evidence="4" id="KW-0560">Oxidoreductase</keyword>
<dbReference type="PROSITE" id="PS00061">
    <property type="entry name" value="ADH_SHORT"/>
    <property type="match status" value="1"/>
</dbReference>
<accession>A0A063Y1C7</accession>
<keyword evidence="3" id="KW-0521">NADP</keyword>
<dbReference type="InterPro" id="IPR002347">
    <property type="entry name" value="SDR_fam"/>
</dbReference>
<evidence type="ECO:0000256" key="7">
    <source>
        <dbReference type="ARBA" id="ARBA00039145"/>
    </source>
</evidence>
<comment type="function">
    <text evidence="5">Catalyzes the reduction of dihydromonapterin to tetrahydromonapterin. Also has lower activity with dihydrofolate.</text>
</comment>
<comment type="similarity">
    <text evidence="6">Belongs to the short-chain dehydrogenases/reductases (SDR) family. FolM subfamily.</text>
</comment>
<evidence type="ECO:0000256" key="2">
    <source>
        <dbReference type="ARBA" id="ARBA00022563"/>
    </source>
</evidence>
<dbReference type="OrthoDB" id="9793499at2"/>
<organism evidence="12 13">
    <name type="scientific">Nitrincola lacisaponensis</name>
    <dbReference type="NCBI Taxonomy" id="267850"/>
    <lineage>
        <taxon>Bacteria</taxon>
        <taxon>Pseudomonadati</taxon>
        <taxon>Pseudomonadota</taxon>
        <taxon>Gammaproteobacteria</taxon>
        <taxon>Oceanospirillales</taxon>
        <taxon>Oceanospirillaceae</taxon>
        <taxon>Nitrincola</taxon>
    </lineage>
</organism>
<evidence type="ECO:0000256" key="10">
    <source>
        <dbReference type="ARBA" id="ARBA00048873"/>
    </source>
</evidence>
<proteinExistence type="inferred from homology"/>
<dbReference type="Pfam" id="PF13561">
    <property type="entry name" value="adh_short_C2"/>
    <property type="match status" value="1"/>
</dbReference>
<dbReference type="Gene3D" id="3.40.50.720">
    <property type="entry name" value="NAD(P)-binding Rossmann-like Domain"/>
    <property type="match status" value="1"/>
</dbReference>
<evidence type="ECO:0000256" key="6">
    <source>
        <dbReference type="ARBA" id="ARBA00038212"/>
    </source>
</evidence>
<dbReference type="RefSeq" id="WP_036548552.1">
    <property type="nucleotide sequence ID" value="NZ_JMSZ01000032.1"/>
</dbReference>
<dbReference type="PANTHER" id="PTHR43639:SF6">
    <property type="entry name" value="DIHYDROMONAPTERIN REDUCTASE"/>
    <property type="match status" value="1"/>
</dbReference>
<comment type="caution">
    <text evidence="12">The sequence shown here is derived from an EMBL/GenBank/DDBJ whole genome shotgun (WGS) entry which is preliminary data.</text>
</comment>
<sequence length="235" mass="25920">MKGTLLITGVGQRIGWHLAGHLQAQGYQIIGTYRTRRDSLKRLEDQGVILIRCDFNQAEQVDALIADVQQRAPMLRGIIHNASDWLPDGSADQAVSRLHAMMQVHVAVPYQLNLAFEEQLLASDTTADIIHITDYVAEKGSRKHIAYAASKAALANMTLSFAQRLAPRVKVNSIAPALILFNDQDTEEYKVKARAKSLMNKEAGVAEMLQSVEYILNSGYITGRTLAVDGGRHLV</sequence>
<dbReference type="PRINTS" id="PR00081">
    <property type="entry name" value="GDHRDH"/>
</dbReference>
<dbReference type="Proteomes" id="UP000027318">
    <property type="component" value="Unassembled WGS sequence"/>
</dbReference>
<comment type="catalytic activity">
    <reaction evidence="10">
        <text>(6S)-5,6,7,8-tetrahydrofolate + NADP(+) = 7,8-dihydrofolate + NADPH + H(+)</text>
        <dbReference type="Rhea" id="RHEA:15009"/>
        <dbReference type="ChEBI" id="CHEBI:15378"/>
        <dbReference type="ChEBI" id="CHEBI:57451"/>
        <dbReference type="ChEBI" id="CHEBI:57453"/>
        <dbReference type="ChEBI" id="CHEBI:57783"/>
        <dbReference type="ChEBI" id="CHEBI:58349"/>
        <dbReference type="EC" id="1.5.1.3"/>
    </reaction>
</comment>
<keyword evidence="13" id="KW-1185">Reference proteome</keyword>
<comment type="catalytic activity">
    <reaction evidence="11">
        <text>7,8-dihydromonapterin + NADPH + H(+) = 5,6,7,8-tetrahydromonapterin + NADP(+)</text>
        <dbReference type="Rhea" id="RHEA:34847"/>
        <dbReference type="ChEBI" id="CHEBI:15378"/>
        <dbReference type="ChEBI" id="CHEBI:57783"/>
        <dbReference type="ChEBI" id="CHEBI:58349"/>
        <dbReference type="ChEBI" id="CHEBI:71175"/>
        <dbReference type="ChEBI" id="CHEBI:71177"/>
        <dbReference type="EC" id="1.5.1.50"/>
    </reaction>
</comment>
<evidence type="ECO:0000256" key="9">
    <source>
        <dbReference type="ARBA" id="ARBA00042299"/>
    </source>
</evidence>